<proteinExistence type="predicted"/>
<dbReference type="OrthoDB" id="5116616at2"/>
<evidence type="ECO:0000313" key="3">
    <source>
        <dbReference type="Proteomes" id="UP000250915"/>
    </source>
</evidence>
<feature type="region of interest" description="Disordered" evidence="1">
    <location>
        <begin position="1"/>
        <end position="27"/>
    </location>
</feature>
<feature type="compositionally biased region" description="Pro residues" evidence="1">
    <location>
        <begin position="9"/>
        <end position="21"/>
    </location>
</feature>
<evidence type="ECO:0000313" key="2">
    <source>
        <dbReference type="EMBL" id="RAV08855.1"/>
    </source>
</evidence>
<dbReference type="Proteomes" id="UP000250915">
    <property type="component" value="Unassembled WGS sequence"/>
</dbReference>
<name>A0A329LKW2_9MYCO</name>
<evidence type="ECO:0000256" key="1">
    <source>
        <dbReference type="SAM" id="MobiDB-lite"/>
    </source>
</evidence>
<dbReference type="Pfam" id="PF11387">
    <property type="entry name" value="DUF2795"/>
    <property type="match status" value="1"/>
</dbReference>
<comment type="caution">
    <text evidence="2">The sequence shown here is derived from an EMBL/GenBank/DDBJ whole genome shotgun (WGS) entry which is preliminary data.</text>
</comment>
<sequence>MKPTRSRPPKPQPEEPTPPMPASTTAEQLRRCLDAVAFPASKDDLLTAANRLDCDADTIAALQAIHPQTYTNSRQVAASLTLRDNDTSQNPADPVPDN</sequence>
<organism evidence="2 3">
    <name type="scientific">Mycobacterium colombiense</name>
    <dbReference type="NCBI Taxonomy" id="339268"/>
    <lineage>
        <taxon>Bacteria</taxon>
        <taxon>Bacillati</taxon>
        <taxon>Actinomycetota</taxon>
        <taxon>Actinomycetes</taxon>
        <taxon>Mycobacteriales</taxon>
        <taxon>Mycobacteriaceae</taxon>
        <taxon>Mycobacterium</taxon>
        <taxon>Mycobacterium avium complex (MAC)</taxon>
    </lineage>
</organism>
<dbReference type="InterPro" id="IPR021527">
    <property type="entry name" value="DUF2795"/>
</dbReference>
<protein>
    <submittedName>
        <fullName evidence="2">DUF2795 domain-containing protein</fullName>
    </submittedName>
</protein>
<dbReference type="EMBL" id="QMEV01000035">
    <property type="protein sequence ID" value="RAV08855.1"/>
    <property type="molecule type" value="Genomic_DNA"/>
</dbReference>
<gene>
    <name evidence="2" type="ORF">DQP57_16215</name>
</gene>
<reference evidence="2 3" key="1">
    <citation type="submission" date="2018-06" db="EMBL/GenBank/DDBJ databases">
        <title>NTM in soil in Japan.</title>
        <authorList>
            <person name="Ohya K."/>
        </authorList>
    </citation>
    <scope>NUCLEOTIDE SEQUENCE [LARGE SCALE GENOMIC DNA]</scope>
    <source>
        <strain evidence="2 3">GF28</strain>
    </source>
</reference>
<dbReference type="AlphaFoldDB" id="A0A329LKW2"/>
<accession>A0A329LKW2</accession>